<reference evidence="2 3" key="1">
    <citation type="journal article" date="2021" name="BMC Genomics">
        <title>Datura genome reveals duplications of psychoactive alkaloid biosynthetic genes and high mutation rate following tissue culture.</title>
        <authorList>
            <person name="Rajewski A."/>
            <person name="Carter-House D."/>
            <person name="Stajich J."/>
            <person name="Litt A."/>
        </authorList>
    </citation>
    <scope>NUCLEOTIDE SEQUENCE [LARGE SCALE GENOMIC DNA]</scope>
    <source>
        <strain evidence="2">AR-01</strain>
    </source>
</reference>
<sequence>MGKWCRNGGVWWTSFCRVHYLEGAANLRLTDLHLYFTSALPQSCITPSFRKSMPAFHKRATGPILFQASWIEPALDLCSTSSLHLLPSANCMAPAKCAARMLLASSLSQEKSSPTPSPQTLKFSKTDSPLEIPYEEGLDQAVEIANTESSNPNLEGVTPMDDTSGVKEDEDDDNDDVPLNAKL</sequence>
<evidence type="ECO:0000313" key="2">
    <source>
        <dbReference type="EMBL" id="MCD7460794.1"/>
    </source>
</evidence>
<accession>A0ABS8SQM1</accession>
<feature type="compositionally biased region" description="Polar residues" evidence="1">
    <location>
        <begin position="108"/>
        <end position="127"/>
    </location>
</feature>
<evidence type="ECO:0000313" key="3">
    <source>
        <dbReference type="Proteomes" id="UP000823775"/>
    </source>
</evidence>
<organism evidence="2 3">
    <name type="scientific">Datura stramonium</name>
    <name type="common">Jimsonweed</name>
    <name type="synonym">Common thornapple</name>
    <dbReference type="NCBI Taxonomy" id="4076"/>
    <lineage>
        <taxon>Eukaryota</taxon>
        <taxon>Viridiplantae</taxon>
        <taxon>Streptophyta</taxon>
        <taxon>Embryophyta</taxon>
        <taxon>Tracheophyta</taxon>
        <taxon>Spermatophyta</taxon>
        <taxon>Magnoliopsida</taxon>
        <taxon>eudicotyledons</taxon>
        <taxon>Gunneridae</taxon>
        <taxon>Pentapetalae</taxon>
        <taxon>asterids</taxon>
        <taxon>lamiids</taxon>
        <taxon>Solanales</taxon>
        <taxon>Solanaceae</taxon>
        <taxon>Solanoideae</taxon>
        <taxon>Datureae</taxon>
        <taxon>Datura</taxon>
    </lineage>
</organism>
<proteinExistence type="predicted"/>
<comment type="caution">
    <text evidence="2">The sequence shown here is derived from an EMBL/GenBank/DDBJ whole genome shotgun (WGS) entry which is preliminary data.</text>
</comment>
<gene>
    <name evidence="2" type="ORF">HAX54_044430</name>
</gene>
<dbReference type="Proteomes" id="UP000823775">
    <property type="component" value="Unassembled WGS sequence"/>
</dbReference>
<dbReference type="EMBL" id="JACEIK010000677">
    <property type="protein sequence ID" value="MCD7460794.1"/>
    <property type="molecule type" value="Genomic_DNA"/>
</dbReference>
<feature type="region of interest" description="Disordered" evidence="1">
    <location>
        <begin position="144"/>
        <end position="183"/>
    </location>
</feature>
<keyword evidence="3" id="KW-1185">Reference proteome</keyword>
<evidence type="ECO:0000256" key="1">
    <source>
        <dbReference type="SAM" id="MobiDB-lite"/>
    </source>
</evidence>
<name>A0ABS8SQM1_DATST</name>
<feature type="region of interest" description="Disordered" evidence="1">
    <location>
        <begin position="108"/>
        <end position="129"/>
    </location>
</feature>
<protein>
    <submittedName>
        <fullName evidence="2">Uncharacterized protein</fullName>
    </submittedName>
</protein>